<dbReference type="SUPFAM" id="SSF55718">
    <property type="entry name" value="SCP-like"/>
    <property type="match status" value="1"/>
</dbReference>
<name>A0A1W2FPD5_9PSEU</name>
<dbReference type="InterPro" id="IPR051554">
    <property type="entry name" value="Acetyltransferase_Eis"/>
</dbReference>
<proteinExistence type="predicted"/>
<keyword evidence="3" id="KW-1185">Reference proteome</keyword>
<sequence length="385" mass="41281">MHIREFTEDDRDAVFRLRKVAFNGTKPSGPLLRPGTHGLLAEIDGRVAGVLGIGSYAQFYGGAAVPMGGIGGVAVDGAYRGRGIANALLDAALATMREHGQPLSALYATVPTLYRRRGWERAGVFEWVELPMDRLLTVPKPAELIPSRPAEESDLPALHACYLEVARTIDGMADRRPPRIDVDKVLEMDLVSVLPGPNGLRGYLTAQREPGGDMGRLKVDDLIGVDVEAQLNLLASLASWAGTLEAIDLRITDPATIGFLGSTPMRHSVWTSTWMQRVVDLPAAVAARGWPRLANAAVDLEIIDDHAPWHAGLQRVVVEDGSVRVEPGGTGAVRLHARALGPWFSGAQNTHALRRGGLLEGDPADAVVLDQLTGSSGTPRLADFF</sequence>
<dbReference type="InterPro" id="IPR025559">
    <property type="entry name" value="Eis_dom"/>
</dbReference>
<reference evidence="3" key="1">
    <citation type="submission" date="2017-04" db="EMBL/GenBank/DDBJ databases">
        <authorList>
            <person name="Varghese N."/>
            <person name="Submissions S."/>
        </authorList>
    </citation>
    <scope>NUCLEOTIDE SEQUENCE [LARGE SCALE GENOMIC DNA]</scope>
    <source>
        <strain evidence="3">DSM 44073</strain>
    </source>
</reference>
<dbReference type="Gene3D" id="3.30.1050.10">
    <property type="entry name" value="SCP2 sterol-binding domain"/>
    <property type="match status" value="1"/>
</dbReference>
<dbReference type="PANTHER" id="PTHR37817:SF1">
    <property type="entry name" value="N-ACETYLTRANSFERASE EIS"/>
    <property type="match status" value="1"/>
</dbReference>
<dbReference type="CDD" id="cd04301">
    <property type="entry name" value="NAT_SF"/>
    <property type="match status" value="1"/>
</dbReference>
<dbReference type="AlphaFoldDB" id="A0A1W2FPD5"/>
<dbReference type="Pfam" id="PF13530">
    <property type="entry name" value="SCP2_2"/>
    <property type="match status" value="1"/>
</dbReference>
<evidence type="ECO:0000313" key="3">
    <source>
        <dbReference type="Proteomes" id="UP000192840"/>
    </source>
</evidence>
<keyword evidence="2" id="KW-0808">Transferase</keyword>
<dbReference type="STRING" id="40571.SAMN05660733_07315"/>
<dbReference type="InterPro" id="IPR000182">
    <property type="entry name" value="GNAT_dom"/>
</dbReference>
<gene>
    <name evidence="2" type="ORF">SAMN05660733_07315</name>
</gene>
<dbReference type="Proteomes" id="UP000192840">
    <property type="component" value="Unassembled WGS sequence"/>
</dbReference>
<evidence type="ECO:0000313" key="2">
    <source>
        <dbReference type="EMBL" id="SMD23634.1"/>
    </source>
</evidence>
<dbReference type="GO" id="GO:0030649">
    <property type="term" value="P:aminoglycoside antibiotic catabolic process"/>
    <property type="evidence" value="ECO:0007669"/>
    <property type="project" value="TreeGrafter"/>
</dbReference>
<accession>A0A1W2FPD5</accession>
<dbReference type="OrthoDB" id="3498897at2"/>
<dbReference type="PANTHER" id="PTHR37817">
    <property type="entry name" value="N-ACETYLTRANSFERASE EIS"/>
    <property type="match status" value="1"/>
</dbReference>
<dbReference type="InterPro" id="IPR036527">
    <property type="entry name" value="SCP2_sterol-bd_dom_sf"/>
</dbReference>
<organism evidence="2 3">
    <name type="scientific">Lentzea albidocapillata</name>
    <dbReference type="NCBI Taxonomy" id="40571"/>
    <lineage>
        <taxon>Bacteria</taxon>
        <taxon>Bacillati</taxon>
        <taxon>Actinomycetota</taxon>
        <taxon>Actinomycetes</taxon>
        <taxon>Pseudonocardiales</taxon>
        <taxon>Pseudonocardiaceae</taxon>
        <taxon>Lentzea</taxon>
    </lineage>
</organism>
<dbReference type="RefSeq" id="WP_030481353.1">
    <property type="nucleotide sequence ID" value="NZ_FWYC01000019.1"/>
</dbReference>
<feature type="domain" description="N-acetyltransferase" evidence="1">
    <location>
        <begin position="1"/>
        <end position="137"/>
    </location>
</feature>
<dbReference type="SUPFAM" id="SSF55729">
    <property type="entry name" value="Acyl-CoA N-acyltransferases (Nat)"/>
    <property type="match status" value="1"/>
</dbReference>
<dbReference type="Gene3D" id="3.40.630.30">
    <property type="match status" value="2"/>
</dbReference>
<evidence type="ECO:0000259" key="1">
    <source>
        <dbReference type="PROSITE" id="PS51186"/>
    </source>
</evidence>
<dbReference type="eggNOG" id="COG4552">
    <property type="taxonomic scope" value="Bacteria"/>
</dbReference>
<dbReference type="GO" id="GO:0034069">
    <property type="term" value="F:aminoglycoside N-acetyltransferase activity"/>
    <property type="evidence" value="ECO:0007669"/>
    <property type="project" value="TreeGrafter"/>
</dbReference>
<dbReference type="Pfam" id="PF13527">
    <property type="entry name" value="Acetyltransf_9"/>
    <property type="match status" value="1"/>
</dbReference>
<protein>
    <submittedName>
        <fullName evidence="2">Predicted acetyltransferase</fullName>
    </submittedName>
</protein>
<dbReference type="EMBL" id="FWYC01000019">
    <property type="protein sequence ID" value="SMD23634.1"/>
    <property type="molecule type" value="Genomic_DNA"/>
</dbReference>
<dbReference type="PROSITE" id="PS51186">
    <property type="entry name" value="GNAT"/>
    <property type="match status" value="1"/>
</dbReference>
<dbReference type="InterPro" id="IPR016181">
    <property type="entry name" value="Acyl_CoA_acyltransferase"/>
</dbReference>